<dbReference type="GO" id="GO:0009245">
    <property type="term" value="P:lipid A biosynthetic process"/>
    <property type="evidence" value="ECO:0007669"/>
    <property type="project" value="InterPro"/>
</dbReference>
<dbReference type="Pfam" id="PF03331">
    <property type="entry name" value="LpxC"/>
    <property type="match status" value="1"/>
</dbReference>
<dbReference type="Gene3D" id="3.30.230.20">
    <property type="entry name" value="lpxc deacetylase, domain 1"/>
    <property type="match status" value="1"/>
</dbReference>
<dbReference type="InterPro" id="IPR020568">
    <property type="entry name" value="Ribosomal_Su5_D2-typ_SF"/>
</dbReference>
<evidence type="ECO:0000313" key="1">
    <source>
        <dbReference type="EMBL" id="SVB83638.1"/>
    </source>
</evidence>
<dbReference type="AlphaFoldDB" id="A0A382H8K8"/>
<organism evidence="1">
    <name type="scientific">marine metagenome</name>
    <dbReference type="NCBI Taxonomy" id="408172"/>
    <lineage>
        <taxon>unclassified sequences</taxon>
        <taxon>metagenomes</taxon>
        <taxon>ecological metagenomes</taxon>
    </lineage>
</organism>
<dbReference type="InterPro" id="IPR004463">
    <property type="entry name" value="UDP-acyl_GlcNac_deAcase"/>
</dbReference>
<dbReference type="GO" id="GO:0103117">
    <property type="term" value="F:UDP-3-O-acyl-N-acetylglucosamine deacetylase activity"/>
    <property type="evidence" value="ECO:0007669"/>
    <property type="project" value="InterPro"/>
</dbReference>
<accession>A0A382H8K8</accession>
<protein>
    <recommendedName>
        <fullName evidence="2">UDP-3-O-[3-hydroxymyristoyl] N-acetylglucosamine deacetylase</fullName>
    </recommendedName>
</protein>
<name>A0A382H8K8_9ZZZZ</name>
<proteinExistence type="predicted"/>
<gene>
    <name evidence="1" type="ORF">METZ01_LOCUS236492</name>
</gene>
<reference evidence="1" key="1">
    <citation type="submission" date="2018-05" db="EMBL/GenBank/DDBJ databases">
        <authorList>
            <person name="Lanie J.A."/>
            <person name="Ng W.-L."/>
            <person name="Kazmierczak K.M."/>
            <person name="Andrzejewski T.M."/>
            <person name="Davidsen T.M."/>
            <person name="Wayne K.J."/>
            <person name="Tettelin H."/>
            <person name="Glass J.I."/>
            <person name="Rusch D."/>
            <person name="Podicherti R."/>
            <person name="Tsui H.-C.T."/>
            <person name="Winkler M.E."/>
        </authorList>
    </citation>
    <scope>NUCLEOTIDE SEQUENCE</scope>
</reference>
<dbReference type="EMBL" id="UINC01059815">
    <property type="protein sequence ID" value="SVB83638.1"/>
    <property type="molecule type" value="Genomic_DNA"/>
</dbReference>
<dbReference type="InterPro" id="IPR015870">
    <property type="entry name" value="UDP-acyl_N-AcGlcN_deAcase_N"/>
</dbReference>
<sequence>MSILTQRTVSKKISIDGIGIHTGLKANLDILPAHPNTGIIFKRVD</sequence>
<evidence type="ECO:0008006" key="2">
    <source>
        <dbReference type="Google" id="ProtNLM"/>
    </source>
</evidence>
<dbReference type="SUPFAM" id="SSF54211">
    <property type="entry name" value="Ribosomal protein S5 domain 2-like"/>
    <property type="match status" value="1"/>
</dbReference>
<feature type="non-terminal residue" evidence="1">
    <location>
        <position position="45"/>
    </location>
</feature>
<dbReference type="GO" id="GO:0016020">
    <property type="term" value="C:membrane"/>
    <property type="evidence" value="ECO:0007669"/>
    <property type="project" value="GOC"/>
</dbReference>